<comment type="caution">
    <text evidence="2">The sequence shown here is derived from an EMBL/GenBank/DDBJ whole genome shotgun (WGS) entry which is preliminary data.</text>
</comment>
<dbReference type="Proteomes" id="UP000310158">
    <property type="component" value="Unassembled WGS sequence"/>
</dbReference>
<dbReference type="Pfam" id="PF08495">
    <property type="entry name" value="FIST"/>
    <property type="match status" value="1"/>
</dbReference>
<reference evidence="2 3" key="1">
    <citation type="submission" date="2019-02" db="EMBL/GenBank/DDBJ databases">
        <title>Genome sequencing of the rare red list fungi Bondarzewia mesenterica.</title>
        <authorList>
            <person name="Buettner E."/>
            <person name="Kellner H."/>
        </authorList>
    </citation>
    <scope>NUCLEOTIDE SEQUENCE [LARGE SCALE GENOMIC DNA]</scope>
    <source>
        <strain evidence="2 3">DSM 108281</strain>
    </source>
</reference>
<accession>A0A4V3XFX3</accession>
<evidence type="ECO:0000259" key="1">
    <source>
        <dbReference type="Pfam" id="PF08495"/>
    </source>
</evidence>
<feature type="domain" description="FIST" evidence="1">
    <location>
        <begin position="199"/>
        <end position="254"/>
    </location>
</feature>
<protein>
    <recommendedName>
        <fullName evidence="1">FIST domain-containing protein</fullName>
    </recommendedName>
</protein>
<evidence type="ECO:0000313" key="3">
    <source>
        <dbReference type="Proteomes" id="UP000310158"/>
    </source>
</evidence>
<proteinExistence type="predicted"/>
<dbReference type="AlphaFoldDB" id="A0A4V3XFX3"/>
<keyword evidence="3" id="KW-1185">Reference proteome</keyword>
<gene>
    <name evidence="2" type="ORF">EW146_g1907</name>
</gene>
<organism evidence="2 3">
    <name type="scientific">Bondarzewia mesenterica</name>
    <dbReference type="NCBI Taxonomy" id="1095465"/>
    <lineage>
        <taxon>Eukaryota</taxon>
        <taxon>Fungi</taxon>
        <taxon>Dikarya</taxon>
        <taxon>Basidiomycota</taxon>
        <taxon>Agaricomycotina</taxon>
        <taxon>Agaricomycetes</taxon>
        <taxon>Russulales</taxon>
        <taxon>Bondarzewiaceae</taxon>
        <taxon>Bondarzewia</taxon>
    </lineage>
</organism>
<dbReference type="EMBL" id="SGPL01000052">
    <property type="protein sequence ID" value="THH19213.1"/>
    <property type="molecule type" value="Genomic_DNA"/>
</dbReference>
<sequence length="437" mass="47427">MLLHASTILARTPAAILSYLSHLPKDLTSQTLLFSLSTNTPASSLSSLVSSLTTLTSHQSIGCLSSPLPALATWGHIACSLAFFDRKTCVPFRSDIRGRTESQVGRWHAMRNKEGAAQEMEVEKHLTGKVDWEDVWSRSVGENDLPLELQSLRPQDVHTVITLTDNAPQGLTNALNAFPRATKLGLIATSTPFITGRPFTLMHNQAIYSSGAVGLALTSRVRPSVDTAFPGLRALTPSVRVTRSEANLVHELDHGNPSQLLLSAIQKHGIDNEAAKEDEFYLFVLRQNGRVQVHRIMSGDPTRGTMALESDAAPAEGTLVQVTPDDNPHILVLVSDSTIRKLCHRSKHAPIKLPSSFLTPSSAADEIPPRIIAFMTSASDSLTDHSTPTEGPEDVQVYPNVFLASSENGFILSRFEDDFAEATWKCTVAGGVARLEL</sequence>
<dbReference type="OrthoDB" id="10251508at2759"/>
<evidence type="ECO:0000313" key="2">
    <source>
        <dbReference type="EMBL" id="THH19213.1"/>
    </source>
</evidence>
<dbReference type="InterPro" id="IPR013702">
    <property type="entry name" value="FIST_domain_N"/>
</dbReference>
<name>A0A4V3XFX3_9AGAM</name>